<dbReference type="PANTHER" id="PTHR30040">
    <property type="entry name" value="THIAMINE BIOSYNTHESIS LIPOPROTEIN APBE"/>
    <property type="match status" value="1"/>
</dbReference>
<dbReference type="OrthoDB" id="9778595at2"/>
<dbReference type="InterPro" id="IPR024932">
    <property type="entry name" value="ApbE"/>
</dbReference>
<dbReference type="PATRIC" id="fig|1503.3.peg.2489"/>
<comment type="catalytic activity">
    <reaction evidence="9 10">
        <text>L-threonyl-[protein] + FAD = FMN-L-threonyl-[protein] + AMP + H(+)</text>
        <dbReference type="Rhea" id="RHEA:36847"/>
        <dbReference type="Rhea" id="RHEA-COMP:11060"/>
        <dbReference type="Rhea" id="RHEA-COMP:11061"/>
        <dbReference type="ChEBI" id="CHEBI:15378"/>
        <dbReference type="ChEBI" id="CHEBI:30013"/>
        <dbReference type="ChEBI" id="CHEBI:57692"/>
        <dbReference type="ChEBI" id="CHEBI:74257"/>
        <dbReference type="ChEBI" id="CHEBI:456215"/>
        <dbReference type="EC" id="2.7.1.180"/>
    </reaction>
</comment>
<proteinExistence type="inferred from homology"/>
<evidence type="ECO:0000256" key="2">
    <source>
        <dbReference type="ARBA" id="ARBA00016337"/>
    </source>
</evidence>
<dbReference type="GO" id="GO:0016740">
    <property type="term" value="F:transferase activity"/>
    <property type="evidence" value="ECO:0007669"/>
    <property type="project" value="UniProtKB-UniRule"/>
</dbReference>
<reference evidence="13" key="1">
    <citation type="submission" date="2015-07" db="EMBL/GenBank/DDBJ databases">
        <title>Draft genome sequence of the purine-degrading Gottschalkia purinilyticum DSM 1384 (formerly Clostridium purinilyticum).</title>
        <authorList>
            <person name="Poehlein A."/>
            <person name="Schiel-Bengelsdorf B."/>
            <person name="Bengelsdorf F.R."/>
            <person name="Daniel R."/>
            <person name="Duerre P."/>
        </authorList>
    </citation>
    <scope>NUCLEOTIDE SEQUENCE [LARGE SCALE GENOMIC DNA]</scope>
    <source>
        <strain evidence="13">DSM 1384</strain>
    </source>
</reference>
<dbReference type="InterPro" id="IPR003374">
    <property type="entry name" value="ApbE-like_sf"/>
</dbReference>
<feature type="binding site" evidence="11">
    <location>
        <position position="298"/>
    </location>
    <ligand>
        <name>Mg(2+)</name>
        <dbReference type="ChEBI" id="CHEBI:18420"/>
    </ligand>
</feature>
<keyword evidence="7 10" id="KW-0460">Magnesium</keyword>
<dbReference type="AlphaFoldDB" id="A0A0L0WCM1"/>
<sequence length="350" mass="38804">MNKKNIALIFVIALLALVGYKLFFSDSKKSEESKPISKTTYLMGTIINLNIFENASDDIFEKSFDIVKRIENKMSPNIENSEISTINKNAGISSTNVSQETFNVIEKSINYSNLSKGYFDISTGPLVNLWVIGTEKARVPSEDEIKQLLDKVGYKNIALDKNNSSVTLSKQGMMLDLGGIAKGYTADEIAKYLKSQNINKAIIDLGGNIYALGSKSNSEPWKIGVQNPFVDARGTHIGILSVRNKSVVTSGVYERFLEANKKRYHHILNPFTGYPIDNNLMSVTIVSDKSIDGDALSTSVFSLGLEEGLKLVKSQKNVEAIFVTNNKEVYITPGLKNNFELTDKNFKLKN</sequence>
<gene>
    <name evidence="12" type="primary">apbE</name>
    <name evidence="12" type="ORF">CLPU_4c02590</name>
</gene>
<comment type="cofactor">
    <cofactor evidence="11">
        <name>Mg(2+)</name>
        <dbReference type="ChEBI" id="CHEBI:18420"/>
    </cofactor>
    <cofactor evidence="11">
        <name>Mn(2+)</name>
        <dbReference type="ChEBI" id="CHEBI:29035"/>
    </cofactor>
    <text evidence="11">Magnesium. Can also use manganese.</text>
</comment>
<evidence type="ECO:0000256" key="9">
    <source>
        <dbReference type="ARBA" id="ARBA00048540"/>
    </source>
</evidence>
<evidence type="ECO:0000313" key="12">
    <source>
        <dbReference type="EMBL" id="KNF09213.1"/>
    </source>
</evidence>
<keyword evidence="13" id="KW-1185">Reference proteome</keyword>
<dbReference type="GO" id="GO:0046872">
    <property type="term" value="F:metal ion binding"/>
    <property type="evidence" value="ECO:0007669"/>
    <property type="project" value="UniProtKB-UniRule"/>
</dbReference>
<name>A0A0L0WCM1_GOTPU</name>
<protein>
    <recommendedName>
        <fullName evidence="2 10">FAD:protein FMN transferase</fullName>
        <ecNumber evidence="1 10">2.7.1.180</ecNumber>
    </recommendedName>
    <alternativeName>
        <fullName evidence="8 10">Flavin transferase</fullName>
    </alternativeName>
</protein>
<evidence type="ECO:0000256" key="7">
    <source>
        <dbReference type="ARBA" id="ARBA00022842"/>
    </source>
</evidence>
<evidence type="ECO:0000256" key="5">
    <source>
        <dbReference type="ARBA" id="ARBA00022723"/>
    </source>
</evidence>
<dbReference type="Pfam" id="PF02424">
    <property type="entry name" value="ApbE"/>
    <property type="match status" value="1"/>
</dbReference>
<evidence type="ECO:0000256" key="10">
    <source>
        <dbReference type="PIRNR" id="PIRNR006268"/>
    </source>
</evidence>
<dbReference type="SUPFAM" id="SSF143631">
    <property type="entry name" value="ApbE-like"/>
    <property type="match status" value="1"/>
</dbReference>
<feature type="binding site" evidence="11">
    <location>
        <position position="179"/>
    </location>
    <ligand>
        <name>Mg(2+)</name>
        <dbReference type="ChEBI" id="CHEBI:18420"/>
    </ligand>
</feature>
<dbReference type="Proteomes" id="UP000037267">
    <property type="component" value="Unassembled WGS sequence"/>
</dbReference>
<keyword evidence="6 10" id="KW-0274">FAD</keyword>
<dbReference type="EMBL" id="LGSS01000004">
    <property type="protein sequence ID" value="KNF09213.1"/>
    <property type="molecule type" value="Genomic_DNA"/>
</dbReference>
<evidence type="ECO:0000256" key="8">
    <source>
        <dbReference type="ARBA" id="ARBA00031306"/>
    </source>
</evidence>
<dbReference type="STRING" id="1503.CLPU_4c02590"/>
<accession>A0A0L0WCM1</accession>
<dbReference type="Gene3D" id="3.10.520.10">
    <property type="entry name" value="ApbE-like domains"/>
    <property type="match status" value="1"/>
</dbReference>
<dbReference type="RefSeq" id="WP_050354781.1">
    <property type="nucleotide sequence ID" value="NZ_LGSS01000004.1"/>
</dbReference>
<keyword evidence="5 10" id="KW-0479">Metal-binding</keyword>
<evidence type="ECO:0000256" key="1">
    <source>
        <dbReference type="ARBA" id="ARBA00011955"/>
    </source>
</evidence>
<evidence type="ECO:0000313" key="13">
    <source>
        <dbReference type="Proteomes" id="UP000037267"/>
    </source>
</evidence>
<comment type="caution">
    <text evidence="12">The sequence shown here is derived from an EMBL/GenBank/DDBJ whole genome shotgun (WGS) entry which is preliminary data.</text>
</comment>
<evidence type="ECO:0000256" key="3">
    <source>
        <dbReference type="ARBA" id="ARBA00022630"/>
    </source>
</evidence>
<keyword evidence="3 10" id="KW-0285">Flavoprotein</keyword>
<organism evidence="12 13">
    <name type="scientific">Gottschalkia purinilytica</name>
    <name type="common">Clostridium purinilyticum</name>
    <dbReference type="NCBI Taxonomy" id="1503"/>
    <lineage>
        <taxon>Bacteria</taxon>
        <taxon>Bacillati</taxon>
        <taxon>Bacillota</taxon>
        <taxon>Tissierellia</taxon>
        <taxon>Tissierellales</taxon>
        <taxon>Gottschalkiaceae</taxon>
        <taxon>Gottschalkia</taxon>
    </lineage>
</organism>
<evidence type="ECO:0000256" key="11">
    <source>
        <dbReference type="PIRSR" id="PIRSR006268-2"/>
    </source>
</evidence>
<dbReference type="PIRSF" id="PIRSF006268">
    <property type="entry name" value="ApbE"/>
    <property type="match status" value="1"/>
</dbReference>
<evidence type="ECO:0000256" key="4">
    <source>
        <dbReference type="ARBA" id="ARBA00022679"/>
    </source>
</evidence>
<dbReference type="EC" id="2.7.1.180" evidence="1 10"/>
<keyword evidence="4 10" id="KW-0808">Transferase</keyword>
<comment type="similarity">
    <text evidence="10">Belongs to the ApbE family.</text>
</comment>
<dbReference type="PANTHER" id="PTHR30040:SF2">
    <property type="entry name" value="FAD:PROTEIN FMN TRANSFERASE"/>
    <property type="match status" value="1"/>
</dbReference>
<feature type="binding site" evidence="11">
    <location>
        <position position="294"/>
    </location>
    <ligand>
        <name>Mg(2+)</name>
        <dbReference type="ChEBI" id="CHEBI:18420"/>
    </ligand>
</feature>
<evidence type="ECO:0000256" key="6">
    <source>
        <dbReference type="ARBA" id="ARBA00022827"/>
    </source>
</evidence>
<keyword evidence="12" id="KW-0449">Lipoprotein</keyword>